<proteinExistence type="predicted"/>
<name>A0A3M7RLE6_BRAPC</name>
<evidence type="ECO:0000313" key="2">
    <source>
        <dbReference type="Proteomes" id="UP000276133"/>
    </source>
</evidence>
<accession>A0A3M7RLE6</accession>
<keyword evidence="2" id="KW-1185">Reference proteome</keyword>
<evidence type="ECO:0000313" key="1">
    <source>
        <dbReference type="EMBL" id="RNA24230.1"/>
    </source>
</evidence>
<dbReference type="AlphaFoldDB" id="A0A3M7RLE6"/>
<comment type="caution">
    <text evidence="1">The sequence shown here is derived from an EMBL/GenBank/DDBJ whole genome shotgun (WGS) entry which is preliminary data.</text>
</comment>
<protein>
    <submittedName>
        <fullName evidence="1">Uncharacterized protein</fullName>
    </submittedName>
</protein>
<dbReference type="Proteomes" id="UP000276133">
    <property type="component" value="Unassembled WGS sequence"/>
</dbReference>
<gene>
    <name evidence="1" type="ORF">BpHYR1_049811</name>
</gene>
<organism evidence="1 2">
    <name type="scientific">Brachionus plicatilis</name>
    <name type="common">Marine rotifer</name>
    <name type="synonym">Brachionus muelleri</name>
    <dbReference type="NCBI Taxonomy" id="10195"/>
    <lineage>
        <taxon>Eukaryota</taxon>
        <taxon>Metazoa</taxon>
        <taxon>Spiralia</taxon>
        <taxon>Gnathifera</taxon>
        <taxon>Rotifera</taxon>
        <taxon>Eurotatoria</taxon>
        <taxon>Monogononta</taxon>
        <taxon>Pseudotrocha</taxon>
        <taxon>Ploima</taxon>
        <taxon>Brachionidae</taxon>
        <taxon>Brachionus</taxon>
    </lineage>
</organism>
<dbReference type="EMBL" id="REGN01003155">
    <property type="protein sequence ID" value="RNA24230.1"/>
    <property type="molecule type" value="Genomic_DNA"/>
</dbReference>
<reference evidence="1 2" key="1">
    <citation type="journal article" date="2018" name="Sci. Rep.">
        <title>Genomic signatures of local adaptation to the degree of environmental predictability in rotifers.</title>
        <authorList>
            <person name="Franch-Gras L."/>
            <person name="Hahn C."/>
            <person name="Garcia-Roger E.M."/>
            <person name="Carmona M.J."/>
            <person name="Serra M."/>
            <person name="Gomez A."/>
        </authorList>
    </citation>
    <scope>NUCLEOTIDE SEQUENCE [LARGE SCALE GENOMIC DNA]</scope>
    <source>
        <strain evidence="1">HYR1</strain>
    </source>
</reference>
<sequence length="79" mass="9702">MNVLNFIDYFVLMIRSRDIYLCQAIKLWSLIYNKKKSIIKWHKINQYQTNAAAKIDLNLDYFFPKKSMEYLKKEYLNQK</sequence>